<evidence type="ECO:0000256" key="1">
    <source>
        <dbReference type="ARBA" id="ARBA00005655"/>
    </source>
</evidence>
<proteinExistence type="inferred from homology"/>
<dbReference type="Proteomes" id="UP000027120">
    <property type="component" value="Unassembled WGS sequence"/>
</dbReference>
<evidence type="ECO:0000313" key="4">
    <source>
        <dbReference type="EMBL" id="KDO65501.1"/>
    </source>
</evidence>
<evidence type="ECO:0008006" key="6">
    <source>
        <dbReference type="Google" id="ProtNLM"/>
    </source>
</evidence>
<evidence type="ECO:0000256" key="3">
    <source>
        <dbReference type="SAM" id="MobiDB-lite"/>
    </source>
</evidence>
<name>A0A067FQM6_CITSI</name>
<feature type="compositionally biased region" description="Basic and acidic residues" evidence="3">
    <location>
        <begin position="239"/>
        <end position="321"/>
    </location>
</feature>
<sequence>MDAQRALLDELMGAARNLTEEEKKEYKEIKWDDKEVCPFYMVRFCPHDLFVNTRSDLGPCPRIHDQKLKESFEKSPRHDAYVPKFEAELAQFCEKLVMDLDRRVRRGRERLSQEVEPAPPPPISAEKSEQLSVLEEKIKNLLEQVETLGEAGKVDEAEALMRKVEILNVEKTTLTQQSQNDKVLMMAQEKKMALCEICGSFLVANDAAERTQSHISGKQHIGYGMVRDFITEYKEAKEKAREEERLAKEKEVEDRRKQREKEYESRKRSGSSDRDRYRDRDRDRERERYRERDRERSREWDGRSGRDGGRGADWRSRDRHRDRSRSRSPVRHGHRRSPRSPVRQYYFVETLPSPFHQILLKEKRVEIRVFLELKFQKWVSDGYRPFSCTIIFFNELGGKGRLQNIRLANV</sequence>
<evidence type="ECO:0000256" key="2">
    <source>
        <dbReference type="SAM" id="Coils"/>
    </source>
</evidence>
<dbReference type="GO" id="GO:0006376">
    <property type="term" value="P:mRNA splice site recognition"/>
    <property type="evidence" value="ECO:0000318"/>
    <property type="project" value="GO_Central"/>
</dbReference>
<accession>A0A067FQM6</accession>
<reference evidence="4 5" key="1">
    <citation type="submission" date="2014-04" db="EMBL/GenBank/DDBJ databases">
        <authorList>
            <consortium name="International Citrus Genome Consortium"/>
            <person name="Gmitter F."/>
            <person name="Chen C."/>
            <person name="Farmerie W."/>
            <person name="Harkins T."/>
            <person name="Desany B."/>
            <person name="Mohiuddin M."/>
            <person name="Kodira C."/>
            <person name="Borodovsky M."/>
            <person name="Lomsadze A."/>
            <person name="Burns P."/>
            <person name="Jenkins J."/>
            <person name="Prochnik S."/>
            <person name="Shu S."/>
            <person name="Chapman J."/>
            <person name="Pitluck S."/>
            <person name="Schmutz J."/>
            <person name="Rokhsar D."/>
        </authorList>
    </citation>
    <scope>NUCLEOTIDE SEQUENCE</scope>
</reference>
<dbReference type="SMR" id="A0A067FQM6"/>
<gene>
    <name evidence="4" type="ORF">CISIN_1g015276mg</name>
</gene>
<dbReference type="GO" id="GO:0005685">
    <property type="term" value="C:U1 snRNP"/>
    <property type="evidence" value="ECO:0000318"/>
    <property type="project" value="GO_Central"/>
</dbReference>
<protein>
    <recommendedName>
        <fullName evidence="6">Luc7-like protein 3</fullName>
    </recommendedName>
</protein>
<dbReference type="STRING" id="2711.A0A067FQM6"/>
<dbReference type="AlphaFoldDB" id="A0A067FQM6"/>
<dbReference type="InterPro" id="IPR004882">
    <property type="entry name" value="Luc7-rel"/>
</dbReference>
<dbReference type="GO" id="GO:0071004">
    <property type="term" value="C:U2-type prespliceosome"/>
    <property type="evidence" value="ECO:0000318"/>
    <property type="project" value="GO_Central"/>
</dbReference>
<feature type="coiled-coil region" evidence="2">
    <location>
        <begin position="124"/>
        <end position="177"/>
    </location>
</feature>
<dbReference type="EMBL" id="KK784903">
    <property type="protein sequence ID" value="KDO65501.1"/>
    <property type="molecule type" value="Genomic_DNA"/>
</dbReference>
<keyword evidence="5" id="KW-1185">Reference proteome</keyword>
<dbReference type="PANTHER" id="PTHR12375">
    <property type="entry name" value="RNA-BINDING PROTEIN LUC7-RELATED"/>
    <property type="match status" value="1"/>
</dbReference>
<evidence type="ECO:0000313" key="5">
    <source>
        <dbReference type="Proteomes" id="UP000027120"/>
    </source>
</evidence>
<feature type="compositionally biased region" description="Basic residues" evidence="3">
    <location>
        <begin position="322"/>
        <end position="338"/>
    </location>
</feature>
<feature type="region of interest" description="Disordered" evidence="3">
    <location>
        <begin position="239"/>
        <end position="339"/>
    </location>
</feature>
<organism evidence="4 5">
    <name type="scientific">Citrus sinensis</name>
    <name type="common">Sweet orange</name>
    <name type="synonym">Citrus aurantium var. sinensis</name>
    <dbReference type="NCBI Taxonomy" id="2711"/>
    <lineage>
        <taxon>Eukaryota</taxon>
        <taxon>Viridiplantae</taxon>
        <taxon>Streptophyta</taxon>
        <taxon>Embryophyta</taxon>
        <taxon>Tracheophyta</taxon>
        <taxon>Spermatophyta</taxon>
        <taxon>Magnoliopsida</taxon>
        <taxon>eudicotyledons</taxon>
        <taxon>Gunneridae</taxon>
        <taxon>Pentapetalae</taxon>
        <taxon>rosids</taxon>
        <taxon>malvids</taxon>
        <taxon>Sapindales</taxon>
        <taxon>Rutaceae</taxon>
        <taxon>Aurantioideae</taxon>
        <taxon>Citrus</taxon>
    </lineage>
</organism>
<comment type="similarity">
    <text evidence="1">Belongs to the Luc7 family.</text>
</comment>
<dbReference type="GO" id="GO:0003729">
    <property type="term" value="F:mRNA binding"/>
    <property type="evidence" value="ECO:0000318"/>
    <property type="project" value="GO_Central"/>
</dbReference>
<dbReference type="PaxDb" id="2711-XP_006490122.1"/>
<dbReference type="Pfam" id="PF03194">
    <property type="entry name" value="LUC7"/>
    <property type="match status" value="1"/>
</dbReference>
<keyword evidence="2" id="KW-0175">Coiled coil</keyword>